<feature type="transmembrane region" description="Helical" evidence="8">
    <location>
        <begin position="158"/>
        <end position="174"/>
    </location>
</feature>
<dbReference type="EMBL" id="AP027151">
    <property type="protein sequence ID" value="BDV41768.1"/>
    <property type="molecule type" value="Genomic_DNA"/>
</dbReference>
<evidence type="ECO:0000256" key="3">
    <source>
        <dbReference type="ARBA" id="ARBA00022676"/>
    </source>
</evidence>
<evidence type="ECO:0000256" key="8">
    <source>
        <dbReference type="SAM" id="Phobius"/>
    </source>
</evidence>
<proteinExistence type="predicted"/>
<feature type="transmembrane region" description="Helical" evidence="8">
    <location>
        <begin position="344"/>
        <end position="361"/>
    </location>
</feature>
<feature type="transmembrane region" description="Helical" evidence="8">
    <location>
        <begin position="83"/>
        <end position="103"/>
    </location>
</feature>
<evidence type="ECO:0000256" key="7">
    <source>
        <dbReference type="ARBA" id="ARBA00023136"/>
    </source>
</evidence>
<dbReference type="InterPro" id="IPR050297">
    <property type="entry name" value="LipidA_mod_glycosyltrf_83"/>
</dbReference>
<evidence type="ECO:0000256" key="5">
    <source>
        <dbReference type="ARBA" id="ARBA00022692"/>
    </source>
</evidence>
<feature type="transmembrane region" description="Helical" evidence="8">
    <location>
        <begin position="180"/>
        <end position="196"/>
    </location>
</feature>
<comment type="subcellular location">
    <subcellularLocation>
        <location evidence="1">Cell membrane</location>
        <topology evidence="1">Multi-pass membrane protein</topology>
    </subcellularLocation>
</comment>
<feature type="transmembrane region" description="Helical" evidence="8">
    <location>
        <begin position="321"/>
        <end position="338"/>
    </location>
</feature>
<accession>A0ABN6VNG4</accession>
<evidence type="ECO:0000259" key="9">
    <source>
        <dbReference type="Pfam" id="PF13231"/>
    </source>
</evidence>
<sequence length="525" mass="58379">MTETTCRLARRDWLLMGLLVVAALAIRLWFMQYFRVISADGIAYVDIARDIMTGQGLARATHYPPFYPLLVGGVASLVGDYELAGQLVSIVMGSLLAVPLYLLGREFFAWRVALLAGVLTIVWPSLRGWSNEVMSQATYITLMLLGVYWLWFAVTRRSALAAIAGGVALALAHLTRSEGVLVFAAVSAVILVGIVRRKFPVGAFRLLLLSWGSFWVAFAPYFFALHHYTGNWALTGKTRIALADGLSYYLQRPDLKLDPHFAAVGYLDLFREYPGYLWHNLGNNSRDCLEQLLPPLLWMLALLGGVIGWRGESVLLRRGYLLATFAPLAVIILFFFIGPEYTQPYLPVLLLFAAHGMVWLEGRFADRFGSRRLAPFSAGAVGGALVLIYAGYLVAAQLPADRGQPYNYTQDGGRYDDKLVGLRLRTLLPRGTMIMTRSGRVGFYSGHPYVLPPQADVAEIIAFAREHRVDYLVANLQLLSARPQLESLFAPLFNAGRPSFQPPSLELVYLGQEPGGLPYLVYRFR</sequence>
<feature type="transmembrane region" description="Helical" evidence="8">
    <location>
        <begin position="12"/>
        <end position="30"/>
    </location>
</feature>
<keyword evidence="6 8" id="KW-1133">Transmembrane helix</keyword>
<dbReference type="InterPro" id="IPR038731">
    <property type="entry name" value="RgtA/B/C-like"/>
</dbReference>
<keyword evidence="4" id="KW-0808">Transferase</keyword>
<reference evidence="10 11" key="1">
    <citation type="submission" date="2022-12" db="EMBL/GenBank/DDBJ databases">
        <title>Polyphasic characterization of Geotalea uranireducens NIT-SL11 newly isolated from a complex of sewage sludge and microbially reduced graphene oxide.</title>
        <authorList>
            <person name="Xie L."/>
            <person name="Yoshida N."/>
            <person name="Meng L."/>
        </authorList>
    </citation>
    <scope>NUCLEOTIDE SEQUENCE [LARGE SCALE GENOMIC DNA]</scope>
    <source>
        <strain evidence="10 11">NIT-SL11</strain>
    </source>
</reference>
<evidence type="ECO:0000256" key="1">
    <source>
        <dbReference type="ARBA" id="ARBA00004651"/>
    </source>
</evidence>
<gene>
    <name evidence="10" type="ORF">GURASL_06910</name>
</gene>
<dbReference type="PANTHER" id="PTHR33908">
    <property type="entry name" value="MANNOSYLTRANSFERASE YKCB-RELATED"/>
    <property type="match status" value="1"/>
</dbReference>
<feature type="transmembrane region" description="Helical" evidence="8">
    <location>
        <begin position="292"/>
        <end position="309"/>
    </location>
</feature>
<keyword evidence="3" id="KW-0328">Glycosyltransferase</keyword>
<name>A0ABN6VNG4_9BACT</name>
<feature type="domain" description="Glycosyltransferase RgtA/B/C/D-like" evidence="9">
    <location>
        <begin position="64"/>
        <end position="199"/>
    </location>
</feature>
<evidence type="ECO:0000313" key="10">
    <source>
        <dbReference type="EMBL" id="BDV41768.1"/>
    </source>
</evidence>
<feature type="transmembrane region" description="Helical" evidence="8">
    <location>
        <begin position="133"/>
        <end position="151"/>
    </location>
</feature>
<feature type="transmembrane region" description="Helical" evidence="8">
    <location>
        <begin position="373"/>
        <end position="395"/>
    </location>
</feature>
<keyword evidence="2" id="KW-1003">Cell membrane</keyword>
<keyword evidence="7 8" id="KW-0472">Membrane</keyword>
<evidence type="ECO:0000256" key="4">
    <source>
        <dbReference type="ARBA" id="ARBA00022679"/>
    </source>
</evidence>
<evidence type="ECO:0000256" key="6">
    <source>
        <dbReference type="ARBA" id="ARBA00022989"/>
    </source>
</evidence>
<feature type="transmembrane region" description="Helical" evidence="8">
    <location>
        <begin position="203"/>
        <end position="223"/>
    </location>
</feature>
<feature type="transmembrane region" description="Helical" evidence="8">
    <location>
        <begin position="108"/>
        <end position="127"/>
    </location>
</feature>
<dbReference type="RefSeq" id="WP_282001796.1">
    <property type="nucleotide sequence ID" value="NZ_AP027151.1"/>
</dbReference>
<protein>
    <recommendedName>
        <fullName evidence="9">Glycosyltransferase RgtA/B/C/D-like domain-containing protein</fullName>
    </recommendedName>
</protein>
<dbReference type="Proteomes" id="UP001317705">
    <property type="component" value="Chromosome"/>
</dbReference>
<dbReference type="PANTHER" id="PTHR33908:SF11">
    <property type="entry name" value="MEMBRANE PROTEIN"/>
    <property type="match status" value="1"/>
</dbReference>
<keyword evidence="5 8" id="KW-0812">Transmembrane</keyword>
<dbReference type="Pfam" id="PF13231">
    <property type="entry name" value="PMT_2"/>
    <property type="match status" value="1"/>
</dbReference>
<organism evidence="10 11">
    <name type="scientific">Geotalea uraniireducens</name>
    <dbReference type="NCBI Taxonomy" id="351604"/>
    <lineage>
        <taxon>Bacteria</taxon>
        <taxon>Pseudomonadati</taxon>
        <taxon>Thermodesulfobacteriota</taxon>
        <taxon>Desulfuromonadia</taxon>
        <taxon>Geobacterales</taxon>
        <taxon>Geobacteraceae</taxon>
        <taxon>Geotalea</taxon>
    </lineage>
</organism>
<keyword evidence="11" id="KW-1185">Reference proteome</keyword>
<evidence type="ECO:0000256" key="2">
    <source>
        <dbReference type="ARBA" id="ARBA00022475"/>
    </source>
</evidence>
<evidence type="ECO:0000313" key="11">
    <source>
        <dbReference type="Proteomes" id="UP001317705"/>
    </source>
</evidence>